<dbReference type="EMBL" id="QUTH01003405">
    <property type="protein sequence ID" value="RHZ19636.1"/>
    <property type="molecule type" value="Genomic_DNA"/>
</dbReference>
<reference evidence="4 5" key="1">
    <citation type="submission" date="2018-08" db="EMBL/GenBank/DDBJ databases">
        <title>Aphanomyces genome sequencing and annotation.</title>
        <authorList>
            <person name="Minardi D."/>
            <person name="Oidtmann B."/>
            <person name="Van Der Giezen M."/>
            <person name="Studholme D.J."/>
        </authorList>
    </citation>
    <scope>NUCLEOTIDE SEQUENCE [LARGE SCALE GENOMIC DNA]</scope>
    <source>
        <strain evidence="3 4">197901</strain>
        <strain evidence="2 5">Da</strain>
    </source>
</reference>
<dbReference type="Proteomes" id="UP000285430">
    <property type="component" value="Unassembled WGS sequence"/>
</dbReference>
<dbReference type="PANTHER" id="PTHR37066">
    <property type="entry name" value="HELICASE-ASSOCIATED"/>
    <property type="match status" value="1"/>
</dbReference>
<evidence type="ECO:0000313" key="2">
    <source>
        <dbReference type="EMBL" id="RHZ19636.1"/>
    </source>
</evidence>
<accession>A0A397FVV4</accession>
<dbReference type="VEuPathDB" id="FungiDB:H257_09031"/>
<dbReference type="Proteomes" id="UP000266196">
    <property type="component" value="Unassembled WGS sequence"/>
</dbReference>
<evidence type="ECO:0000259" key="1">
    <source>
        <dbReference type="Pfam" id="PF03457"/>
    </source>
</evidence>
<dbReference type="InterPro" id="IPR005114">
    <property type="entry name" value="Helicase_assoc"/>
</dbReference>
<evidence type="ECO:0000313" key="5">
    <source>
        <dbReference type="Proteomes" id="UP000285430"/>
    </source>
</evidence>
<comment type="caution">
    <text evidence="3">The sequence shown here is derived from an EMBL/GenBank/DDBJ whole genome shotgun (WGS) entry which is preliminary data.</text>
</comment>
<gene>
    <name evidence="3" type="ORF">DYB31_009256</name>
    <name evidence="2" type="ORF">DYB37_012374</name>
</gene>
<dbReference type="EMBL" id="QUTE01001049">
    <property type="protein sequence ID" value="RHZ41407.1"/>
    <property type="molecule type" value="Genomic_DNA"/>
</dbReference>
<sequence>MLAAVCRRGQRQSVLRTTSWLQASSRALLSSEATTAKPMIKPLYSIEKQKQLLQVVQAVHEEAGRPKVISIKTLFRIPSSDKYPLALQGIRFPVSELRKEKREGRLDPDIVAALDAIGFVWNADQFQWSQTQLALTKYKELHGNLLVQSHFDVPKDDPVWPTELWSKKLGVVVARIRAHKTTLPPEKKQWLDSTGFVWDAAELHWKSNLAALETFKAIHDHLLVPSEFVVPADDPQWPVEMWGLKLGKLISRLRSTTTSLPPHRLNVLNSLGFVWRVNARGVHRSPPANFSLKEQQHILQVVQVQLSQQRHTKFVYLPGRFRVPDQAPWPLHLHKVKPLDISLFRRAKLQGSLEPSVVQALDAVHFVWNGLEHQWSLNMEALGIYKAQYQDLLIPVDFVVPQDDPQWPVYLWGKKLGMVVHNLRGREAKLTPERRQALNAMGFEWDANQAQWQLNLAALKTFKQVYGHVKILREFVVPSEGGWWPSRFWGFRLGTYVNSLRMRVDTLPSEQRHALDELGFVWKPMEDQWNNRNLLALKTFKRIYCHMKIPMKFVVPDQDPKWPPQLWNMKLGQLVANIHVRHHGYPASRLDQLHQLGLVL</sequence>
<dbReference type="PANTHER" id="PTHR37066:SF1">
    <property type="entry name" value="LNS2_PITP DOMAIN-CONTAINING PROTEIN"/>
    <property type="match status" value="1"/>
</dbReference>
<dbReference type="AlphaFoldDB" id="A0A397FVV4"/>
<name>A0A397FVV4_APHAT</name>
<evidence type="ECO:0000313" key="4">
    <source>
        <dbReference type="Proteomes" id="UP000266196"/>
    </source>
</evidence>
<organism evidence="3 4">
    <name type="scientific">Aphanomyces astaci</name>
    <name type="common">Crayfish plague agent</name>
    <dbReference type="NCBI Taxonomy" id="112090"/>
    <lineage>
        <taxon>Eukaryota</taxon>
        <taxon>Sar</taxon>
        <taxon>Stramenopiles</taxon>
        <taxon>Oomycota</taxon>
        <taxon>Saprolegniomycetes</taxon>
        <taxon>Saprolegniales</taxon>
        <taxon>Verrucalvaceae</taxon>
        <taxon>Aphanomyces</taxon>
    </lineage>
</organism>
<feature type="domain" description="Helicase-associated" evidence="1">
    <location>
        <begin position="202"/>
        <end position="273"/>
    </location>
</feature>
<dbReference type="Pfam" id="PF03457">
    <property type="entry name" value="HA"/>
    <property type="match status" value="3"/>
</dbReference>
<feature type="domain" description="Helicase-associated" evidence="1">
    <location>
        <begin position="449"/>
        <end position="520"/>
    </location>
</feature>
<protein>
    <recommendedName>
        <fullName evidence="1">Helicase-associated domain-containing protein</fullName>
    </recommendedName>
</protein>
<evidence type="ECO:0000313" key="3">
    <source>
        <dbReference type="EMBL" id="RHZ41407.1"/>
    </source>
</evidence>
<feature type="domain" description="Helicase-associated" evidence="1">
    <location>
        <begin position="372"/>
        <end position="443"/>
    </location>
</feature>
<proteinExistence type="predicted"/>